<feature type="region of interest" description="Disordered" evidence="5">
    <location>
        <begin position="1"/>
        <end position="20"/>
    </location>
</feature>
<sequence>MTSTPTPSTTMPTAIENQPSEHYYHPRKYEAAHYESTPEGQSWPVIVVGAGPVGLATALGLGKRGIKVAVVDQGIGASFGSRATCYSRHTFEICDRLGYGDKLAKRALGWVGGTSYYRSEEVLSFEMPQDPSNLRLPMFNIGQCEYEDFQLAEIDNCPNVTMLWGSTLKDIKPDDKGVTLTVESVDGERTLRADRVVASDGGRSKVRESLGLHLQGTAYEGRYVIADIHWKSTLPIARRVWFDPPSNPGSTVIMHKQPDDIWRIDYQLNEGEDVAHETTREAIVARITKHLSWLEDNGTITKEPWTLEWHSFYKALALALPDFCPPEGHDRVVFAGDAAHLVPIFGVRGLNSGMEDADTLAWMLAAVTYGDASPELLHTFSKERHDAWEQNIAAAGKSTLIMTPGSDGYRCTLVCDPRPPLAPHCCHLATEANGLQVGEPLEDRVIGSTSLHRARGPGFGVYTVGPATETAENVAAAIQKALPHERVTVIPLEAGEDGGAAASWGAEAGELVVVRPDGIVLARGKKIPPVDAWLKAGKATEAPANSKIADPVLLSKEQSDREDVWLQLSQALDAVQNREKFLTQLAIVLGAKAGPEITNKAIDILKKERLAKEDGEKAEDDIRAQANGTANGK</sequence>
<evidence type="ECO:0000256" key="1">
    <source>
        <dbReference type="ARBA" id="ARBA00001974"/>
    </source>
</evidence>
<keyword evidence="7" id="KW-0503">Monooxygenase</keyword>
<dbReference type="Gene3D" id="3.40.30.120">
    <property type="match status" value="1"/>
</dbReference>
<feature type="compositionally biased region" description="Low complexity" evidence="5">
    <location>
        <begin position="1"/>
        <end position="13"/>
    </location>
</feature>
<dbReference type="InterPro" id="IPR002938">
    <property type="entry name" value="FAD-bd"/>
</dbReference>
<comment type="caution">
    <text evidence="7">The sequence shown here is derived from an EMBL/GenBank/DDBJ whole genome shotgun (WGS) entry which is preliminary data.</text>
</comment>
<dbReference type="GeneID" id="25990900"/>
<evidence type="ECO:0000256" key="4">
    <source>
        <dbReference type="ARBA" id="ARBA00023002"/>
    </source>
</evidence>
<dbReference type="PANTHER" id="PTHR43004:SF19">
    <property type="entry name" value="BINDING MONOOXYGENASE, PUTATIVE (JCVI)-RELATED"/>
    <property type="match status" value="1"/>
</dbReference>
<reference evidence="7 8" key="1">
    <citation type="journal article" date="2012" name="Eukaryot. Cell">
        <title>Draft genome sequence of CBS 2479, the standard type strain of Trichosporon asahii.</title>
        <authorList>
            <person name="Yang R.Y."/>
            <person name="Li H.T."/>
            <person name="Zhu H."/>
            <person name="Zhou G.P."/>
            <person name="Wang M."/>
            <person name="Wang L."/>
        </authorList>
    </citation>
    <scope>NUCLEOTIDE SEQUENCE [LARGE SCALE GENOMIC DNA]</scope>
    <source>
        <strain evidence="8">ATCC 90039 / CBS 2479 / JCM 2466 / KCTC 7840 / NCYC 2677 / UAMH 7654</strain>
    </source>
</reference>
<dbReference type="PANTHER" id="PTHR43004">
    <property type="entry name" value="TRK SYSTEM POTASSIUM UPTAKE PROTEIN"/>
    <property type="match status" value="1"/>
</dbReference>
<dbReference type="PRINTS" id="PR00420">
    <property type="entry name" value="RNGMNOXGNASE"/>
</dbReference>
<evidence type="ECO:0000313" key="7">
    <source>
        <dbReference type="EMBL" id="EJT51416.1"/>
    </source>
</evidence>
<dbReference type="OrthoDB" id="2690153at2759"/>
<dbReference type="InterPro" id="IPR036188">
    <property type="entry name" value="FAD/NAD-bd_sf"/>
</dbReference>
<evidence type="ECO:0000256" key="3">
    <source>
        <dbReference type="ARBA" id="ARBA00022827"/>
    </source>
</evidence>
<dbReference type="Proteomes" id="UP000002748">
    <property type="component" value="Unassembled WGS sequence"/>
</dbReference>
<dbReference type="GO" id="GO:0071949">
    <property type="term" value="F:FAD binding"/>
    <property type="evidence" value="ECO:0007669"/>
    <property type="project" value="InterPro"/>
</dbReference>
<comment type="cofactor">
    <cofactor evidence="1">
        <name>FAD</name>
        <dbReference type="ChEBI" id="CHEBI:57692"/>
    </cofactor>
</comment>
<dbReference type="Pfam" id="PF01494">
    <property type="entry name" value="FAD_binding_3"/>
    <property type="match status" value="1"/>
</dbReference>
<gene>
    <name evidence="7" type="ORF">A1Q1_07388</name>
</gene>
<keyword evidence="4" id="KW-0560">Oxidoreductase</keyword>
<organism evidence="7 8">
    <name type="scientific">Trichosporon asahii var. asahii (strain ATCC 90039 / CBS 2479 / JCM 2466 / KCTC 7840 / NBRC 103889/ NCYC 2677 / UAMH 7654)</name>
    <name type="common">Yeast</name>
    <dbReference type="NCBI Taxonomy" id="1186058"/>
    <lineage>
        <taxon>Eukaryota</taxon>
        <taxon>Fungi</taxon>
        <taxon>Dikarya</taxon>
        <taxon>Basidiomycota</taxon>
        <taxon>Agaricomycotina</taxon>
        <taxon>Tremellomycetes</taxon>
        <taxon>Trichosporonales</taxon>
        <taxon>Trichosporonaceae</taxon>
        <taxon>Trichosporon</taxon>
    </lineage>
</organism>
<dbReference type="GO" id="GO:0016709">
    <property type="term" value="F:oxidoreductase activity, acting on paired donors, with incorporation or reduction of molecular oxygen, NAD(P)H as one donor, and incorporation of one atom of oxygen"/>
    <property type="evidence" value="ECO:0007669"/>
    <property type="project" value="UniProtKB-ARBA"/>
</dbReference>
<proteinExistence type="predicted"/>
<dbReference type="InterPro" id="IPR050641">
    <property type="entry name" value="RIFMO-like"/>
</dbReference>
<evidence type="ECO:0000256" key="2">
    <source>
        <dbReference type="ARBA" id="ARBA00022630"/>
    </source>
</evidence>
<feature type="compositionally biased region" description="Basic and acidic residues" evidence="5">
    <location>
        <begin position="612"/>
        <end position="623"/>
    </location>
</feature>
<protein>
    <submittedName>
        <fullName evidence="7">Putative monooxygenase</fullName>
    </submittedName>
</protein>
<dbReference type="Gene3D" id="3.30.70.2450">
    <property type="match status" value="1"/>
</dbReference>
<dbReference type="SUPFAM" id="SSF51905">
    <property type="entry name" value="FAD/NAD(P)-binding domain"/>
    <property type="match status" value="1"/>
</dbReference>
<accession>J5TKY0</accession>
<dbReference type="AlphaFoldDB" id="J5TKY0"/>
<dbReference type="KEGG" id="tasa:A1Q1_07388"/>
<dbReference type="HOGENOM" id="CLU_009665_20_2_1"/>
<dbReference type="EMBL" id="ALBS01000057">
    <property type="protein sequence ID" value="EJT51416.1"/>
    <property type="molecule type" value="Genomic_DNA"/>
</dbReference>
<keyword evidence="3" id="KW-0274">FAD</keyword>
<feature type="domain" description="FAD-binding" evidence="6">
    <location>
        <begin position="44"/>
        <end position="393"/>
    </location>
</feature>
<feature type="region of interest" description="Disordered" evidence="5">
    <location>
        <begin position="612"/>
        <end position="633"/>
    </location>
</feature>
<keyword evidence="2" id="KW-0285">Flavoprotein</keyword>
<evidence type="ECO:0000256" key="5">
    <source>
        <dbReference type="SAM" id="MobiDB-lite"/>
    </source>
</evidence>
<evidence type="ECO:0000313" key="8">
    <source>
        <dbReference type="Proteomes" id="UP000002748"/>
    </source>
</evidence>
<dbReference type="VEuPathDB" id="FungiDB:A1Q1_07388"/>
<dbReference type="Gene3D" id="3.50.50.60">
    <property type="entry name" value="FAD/NAD(P)-binding domain"/>
    <property type="match status" value="1"/>
</dbReference>
<evidence type="ECO:0000259" key="6">
    <source>
        <dbReference type="Pfam" id="PF01494"/>
    </source>
</evidence>
<name>J5TKY0_TRIAS</name>
<dbReference type="NCBIfam" id="NF006002">
    <property type="entry name" value="PRK08132.1"/>
    <property type="match status" value="1"/>
</dbReference>
<dbReference type="RefSeq" id="XP_014183099.1">
    <property type="nucleotide sequence ID" value="XM_014327624.1"/>
</dbReference>